<evidence type="ECO:0000313" key="1">
    <source>
        <dbReference type="EMBL" id="CAG8633309.1"/>
    </source>
</evidence>
<dbReference type="Proteomes" id="UP000789920">
    <property type="component" value="Unassembled WGS sequence"/>
</dbReference>
<name>A0ACA9N9Q9_9GLOM</name>
<organism evidence="1 2">
    <name type="scientific">Racocetra persica</name>
    <dbReference type="NCBI Taxonomy" id="160502"/>
    <lineage>
        <taxon>Eukaryota</taxon>
        <taxon>Fungi</taxon>
        <taxon>Fungi incertae sedis</taxon>
        <taxon>Mucoromycota</taxon>
        <taxon>Glomeromycotina</taxon>
        <taxon>Glomeromycetes</taxon>
        <taxon>Diversisporales</taxon>
        <taxon>Gigasporaceae</taxon>
        <taxon>Racocetra</taxon>
    </lineage>
</organism>
<reference evidence="1" key="1">
    <citation type="submission" date="2021-06" db="EMBL/GenBank/DDBJ databases">
        <authorList>
            <person name="Kallberg Y."/>
            <person name="Tangrot J."/>
            <person name="Rosling A."/>
        </authorList>
    </citation>
    <scope>NUCLEOTIDE SEQUENCE</scope>
    <source>
        <strain evidence="1">MA461A</strain>
    </source>
</reference>
<comment type="caution">
    <text evidence="1">The sequence shown here is derived from an EMBL/GenBank/DDBJ whole genome shotgun (WGS) entry which is preliminary data.</text>
</comment>
<keyword evidence="2" id="KW-1185">Reference proteome</keyword>
<evidence type="ECO:0000313" key="2">
    <source>
        <dbReference type="Proteomes" id="UP000789920"/>
    </source>
</evidence>
<dbReference type="EMBL" id="CAJVQC010011961">
    <property type="protein sequence ID" value="CAG8633309.1"/>
    <property type="molecule type" value="Genomic_DNA"/>
</dbReference>
<proteinExistence type="predicted"/>
<protein>
    <submittedName>
        <fullName evidence="1">27797_t:CDS:1</fullName>
    </submittedName>
</protein>
<sequence length="416" mass="46788">MGDSNQNNDKVGPDMPEVEVDKKIIQATSGFGYNINHIIGAGIFIIPSSIWRLALSPGSALMFWIAGALISLFGSMIYVELGARCPDGSGEQKYLEEAFDKKDNKKNRQFPMRLLNTFKGTYENGDAYIDSLPSRLLSVTFLLIITIYQMYSNRLAIQINMGFALFKCTALLFISIYGLIWSRNNGGNLWTFNNTPSDEAYKLSITEYIGHFGDAIIMVLFSYEDLTEDLNSPEEKLKVPIISNFLMNAAFITVVTPHYAINSFDVIALNFGHTLWGEPGRRFISILISLSAFGCVDSIVFMGSRAIVYAAKNGFISERLSNKKRDTPFYALLLQFYLAMLFYGFSAVCLLVLKKREKRGQFNHFQVPEILIWFYLLCTVLIAVAPMFPIPPSIYEPLSYGSFVPFIVSWIAVAII</sequence>
<accession>A0ACA9N9Q9</accession>
<gene>
    <name evidence="1" type="ORF">RPERSI_LOCUS7203</name>
</gene>
<feature type="non-terminal residue" evidence="1">
    <location>
        <position position="416"/>
    </location>
</feature>